<feature type="domain" description="Soluble ligand binding" evidence="3">
    <location>
        <begin position="217"/>
        <end position="267"/>
    </location>
</feature>
<reference evidence="4 5" key="1">
    <citation type="submission" date="2020-04" db="EMBL/GenBank/DDBJ databases">
        <title>Zoogloea sp. G-4-1-14 isolated from soil.</title>
        <authorList>
            <person name="Dahal R.H."/>
        </authorList>
    </citation>
    <scope>NUCLEOTIDE SEQUENCE [LARGE SCALE GENOMIC DNA]</scope>
    <source>
        <strain evidence="4 5">G-4-1-14</strain>
    </source>
</reference>
<keyword evidence="1" id="KW-0732">Signal</keyword>
<name>A0A848G852_9RHOO</name>
<feature type="domain" description="Polysaccharide export protein N-terminal" evidence="2">
    <location>
        <begin position="48"/>
        <end position="123"/>
    </location>
</feature>
<gene>
    <name evidence="4" type="primary">epsE</name>
    <name evidence="4" type="ORF">HHL15_17720</name>
</gene>
<evidence type="ECO:0000256" key="1">
    <source>
        <dbReference type="ARBA" id="ARBA00022729"/>
    </source>
</evidence>
<dbReference type="Gene3D" id="3.10.560.10">
    <property type="entry name" value="Outer membrane lipoprotein wza domain like"/>
    <property type="match status" value="2"/>
</dbReference>
<dbReference type="PANTHER" id="PTHR33619">
    <property type="entry name" value="POLYSACCHARIDE EXPORT PROTEIN GFCE-RELATED"/>
    <property type="match status" value="1"/>
</dbReference>
<comment type="caution">
    <text evidence="4">The sequence shown here is derived from an EMBL/GenBank/DDBJ whole genome shotgun (WGS) entry which is preliminary data.</text>
</comment>
<dbReference type="InterPro" id="IPR049712">
    <property type="entry name" value="Poly_export"/>
</dbReference>
<proteinExistence type="predicted"/>
<dbReference type="EMBL" id="JABBGA010000016">
    <property type="protein sequence ID" value="NML27599.1"/>
    <property type="molecule type" value="Genomic_DNA"/>
</dbReference>
<dbReference type="GO" id="GO:0015159">
    <property type="term" value="F:polysaccharide transmembrane transporter activity"/>
    <property type="evidence" value="ECO:0007669"/>
    <property type="project" value="InterPro"/>
</dbReference>
<dbReference type="Pfam" id="PF02563">
    <property type="entry name" value="Poly_export"/>
    <property type="match status" value="1"/>
</dbReference>
<dbReference type="NCBIfam" id="TIGR03028">
    <property type="entry name" value="EpsE"/>
    <property type="match status" value="1"/>
</dbReference>
<accession>A0A848G852</accession>
<dbReference type="PANTHER" id="PTHR33619:SF3">
    <property type="entry name" value="POLYSACCHARIDE EXPORT PROTEIN GFCE-RELATED"/>
    <property type="match status" value="1"/>
</dbReference>
<dbReference type="Proteomes" id="UP000580043">
    <property type="component" value="Unassembled WGS sequence"/>
</dbReference>
<evidence type="ECO:0000313" key="5">
    <source>
        <dbReference type="Proteomes" id="UP000580043"/>
    </source>
</evidence>
<dbReference type="AlphaFoldDB" id="A0A848G852"/>
<dbReference type="InterPro" id="IPR017478">
    <property type="entry name" value="Polysacc_export_EpsE"/>
</dbReference>
<organism evidence="4 5">
    <name type="scientific">Zoogloea dura</name>
    <dbReference type="NCBI Taxonomy" id="2728840"/>
    <lineage>
        <taxon>Bacteria</taxon>
        <taxon>Pseudomonadati</taxon>
        <taxon>Pseudomonadota</taxon>
        <taxon>Betaproteobacteria</taxon>
        <taxon>Rhodocyclales</taxon>
        <taxon>Zoogloeaceae</taxon>
        <taxon>Zoogloea</taxon>
    </lineage>
</organism>
<dbReference type="InterPro" id="IPR019554">
    <property type="entry name" value="Soluble_ligand-bd"/>
</dbReference>
<evidence type="ECO:0000259" key="3">
    <source>
        <dbReference type="Pfam" id="PF10531"/>
    </source>
</evidence>
<feature type="domain" description="Soluble ligand binding" evidence="3">
    <location>
        <begin position="132"/>
        <end position="174"/>
    </location>
</feature>
<sequence>MELHGLDYGRERAVGILKNIDKRRGTWWAGLLASLWLVLAGVPAQADPAPQEYRLGPGDSVKVSVFQNPDLSLETRVSDTGAISYPLVGSVQLGGLTLQEAEKAIATGLRSGGFVLQPQVTLLLQQVRGAQVAVLGQVARPGRYPLESTATKVTDALALAGGTTPQGAERVILTGMRNGRRVRAEIDVAELFVTWTPEKDVAVMAGDTLYVQRAAQIYVYGEVQKAGAYRLERQMSVLQALSVGGGLSPRGTERGIRIHRRGDDGSVRILNPQLGDLVQADDVIVVREALF</sequence>
<evidence type="ECO:0000313" key="4">
    <source>
        <dbReference type="EMBL" id="NML27599.1"/>
    </source>
</evidence>
<dbReference type="InterPro" id="IPR003715">
    <property type="entry name" value="Poly_export_N"/>
</dbReference>
<evidence type="ECO:0000259" key="2">
    <source>
        <dbReference type="Pfam" id="PF02563"/>
    </source>
</evidence>
<dbReference type="Pfam" id="PF10531">
    <property type="entry name" value="SLBB"/>
    <property type="match status" value="2"/>
</dbReference>
<keyword evidence="5" id="KW-1185">Reference proteome</keyword>
<protein>
    <submittedName>
        <fullName evidence="4">Polysaccharide export protein EpsE</fullName>
    </submittedName>
</protein>